<dbReference type="AlphaFoldDB" id="D3PEP6"/>
<evidence type="ECO:0000313" key="2">
    <source>
        <dbReference type="Proteomes" id="UP000001520"/>
    </source>
</evidence>
<dbReference type="KEGG" id="ddf:DEFDS_P064"/>
<reference evidence="1 2" key="1">
    <citation type="journal article" date="2010" name="DNA Res.">
        <title>Bacterial lifestyle in a deep-sea hydrothermal vent chimney revealed by the genome sequence of the thermophilic bacterium Deferribacter desulfuricans SSM1.</title>
        <authorList>
            <person name="Takaki Y."/>
            <person name="Shimamura S."/>
            <person name="Nakagawa S."/>
            <person name="Fukuhara Y."/>
            <person name="Horikawa H."/>
            <person name="Ankai A."/>
            <person name="Harada T."/>
            <person name="Hosoyama A."/>
            <person name="Oguchi A."/>
            <person name="Fukui S."/>
            <person name="Fujita N."/>
            <person name="Takami H."/>
            <person name="Takai K."/>
        </authorList>
    </citation>
    <scope>NUCLEOTIDE SEQUENCE [LARGE SCALE GENOMIC DNA]</scope>
    <source>
        <strain evidence="2">DSM 14783 / JCM 11476 / NBRC 101012 / SSM1</strain>
        <plasmid evidence="2">Plasmid megaplasmid pDF308</plasmid>
    </source>
</reference>
<dbReference type="EMBL" id="AP011530">
    <property type="protein sequence ID" value="BAI81688.1"/>
    <property type="molecule type" value="Genomic_DNA"/>
</dbReference>
<name>D3PEP6_DEFDS</name>
<protein>
    <submittedName>
        <fullName evidence="1">Uncharacterized protein</fullName>
    </submittedName>
</protein>
<gene>
    <name evidence="1" type="ordered locus">DEFDS_P064</name>
</gene>
<dbReference type="HOGENOM" id="CLU_2141777_0_0_0"/>
<dbReference type="Proteomes" id="UP000001520">
    <property type="component" value="Plasmid megaplasmid pDF308"/>
</dbReference>
<sequence length="112" mass="13464">MLNTDKELITILELTKIETLPPKDDDRLIILSQEVTKMIYSYLNIQKITEFELWNTYFSKYMKYENFLSCLQNSQGKYKYIKYILSFYRYITNKTYNLSTNSSLINNHSIIT</sequence>
<evidence type="ECO:0000313" key="1">
    <source>
        <dbReference type="EMBL" id="BAI81688.1"/>
    </source>
</evidence>
<geneLocation type="plasmid" evidence="1 2">
    <name>megaplasmid pDF308</name>
</geneLocation>
<proteinExistence type="predicted"/>
<dbReference type="RefSeq" id="WP_013008925.1">
    <property type="nucleotide sequence ID" value="NC_013940.1"/>
</dbReference>
<keyword evidence="1" id="KW-0614">Plasmid</keyword>
<organism evidence="1 2">
    <name type="scientific">Deferribacter desulfuricans (strain DSM 14783 / JCM 11476 / NBRC 101012 / SSM1)</name>
    <dbReference type="NCBI Taxonomy" id="639282"/>
    <lineage>
        <taxon>Bacteria</taxon>
        <taxon>Pseudomonadati</taxon>
        <taxon>Deferribacterota</taxon>
        <taxon>Deferribacteres</taxon>
        <taxon>Deferribacterales</taxon>
        <taxon>Deferribacteraceae</taxon>
        <taxon>Deferribacter</taxon>
    </lineage>
</organism>
<keyword evidence="2" id="KW-1185">Reference proteome</keyword>
<accession>D3PEP6</accession>